<dbReference type="Pfam" id="PF00551">
    <property type="entry name" value="Formyl_trans_N"/>
    <property type="match status" value="1"/>
</dbReference>
<evidence type="ECO:0000256" key="2">
    <source>
        <dbReference type="ARBA" id="ARBA00012261"/>
    </source>
</evidence>
<dbReference type="InterPro" id="IPR005794">
    <property type="entry name" value="Fmt"/>
</dbReference>
<evidence type="ECO:0000313" key="8">
    <source>
        <dbReference type="EMBL" id="MBB3022439.1"/>
    </source>
</evidence>
<dbReference type="PANTHER" id="PTHR11138">
    <property type="entry name" value="METHIONYL-TRNA FORMYLTRANSFERASE"/>
    <property type="match status" value="1"/>
</dbReference>
<evidence type="ECO:0000256" key="1">
    <source>
        <dbReference type="ARBA" id="ARBA00010699"/>
    </source>
</evidence>
<keyword evidence="9" id="KW-1185">Reference proteome</keyword>
<accession>A0A839QUA8</accession>
<dbReference type="Gene3D" id="3.40.50.12230">
    <property type="match status" value="1"/>
</dbReference>
<proteinExistence type="inferred from homology"/>
<evidence type="ECO:0000259" key="7">
    <source>
        <dbReference type="Pfam" id="PF02911"/>
    </source>
</evidence>
<dbReference type="SUPFAM" id="SSF50486">
    <property type="entry name" value="FMT C-terminal domain-like"/>
    <property type="match status" value="1"/>
</dbReference>
<keyword evidence="3 5" id="KW-0808">Transferase</keyword>
<dbReference type="InterPro" id="IPR044135">
    <property type="entry name" value="Met-tRNA-FMT_C"/>
</dbReference>
<dbReference type="InterPro" id="IPR011034">
    <property type="entry name" value="Formyl_transferase-like_C_sf"/>
</dbReference>
<feature type="binding site" evidence="5">
    <location>
        <begin position="107"/>
        <end position="110"/>
    </location>
    <ligand>
        <name>(6S)-5,6,7,8-tetrahydrofolate</name>
        <dbReference type="ChEBI" id="CHEBI:57453"/>
    </ligand>
</feature>
<dbReference type="InterPro" id="IPR036477">
    <property type="entry name" value="Formyl_transf_N_sf"/>
</dbReference>
<evidence type="ECO:0000256" key="3">
    <source>
        <dbReference type="ARBA" id="ARBA00022679"/>
    </source>
</evidence>
<comment type="catalytic activity">
    <reaction evidence="5">
        <text>L-methionyl-tRNA(fMet) + (6R)-10-formyltetrahydrofolate = N-formyl-L-methionyl-tRNA(fMet) + (6S)-5,6,7,8-tetrahydrofolate + H(+)</text>
        <dbReference type="Rhea" id="RHEA:24380"/>
        <dbReference type="Rhea" id="RHEA-COMP:9952"/>
        <dbReference type="Rhea" id="RHEA-COMP:9953"/>
        <dbReference type="ChEBI" id="CHEBI:15378"/>
        <dbReference type="ChEBI" id="CHEBI:57453"/>
        <dbReference type="ChEBI" id="CHEBI:78530"/>
        <dbReference type="ChEBI" id="CHEBI:78844"/>
        <dbReference type="ChEBI" id="CHEBI:195366"/>
        <dbReference type="EC" id="2.1.2.9"/>
    </reaction>
</comment>
<dbReference type="InterPro" id="IPR002376">
    <property type="entry name" value="Formyl_transf_N"/>
</dbReference>
<keyword evidence="4 5" id="KW-0648">Protein biosynthesis</keyword>
<dbReference type="NCBIfam" id="TIGR00460">
    <property type="entry name" value="fmt"/>
    <property type="match status" value="1"/>
</dbReference>
<dbReference type="EMBL" id="JACHWP010000001">
    <property type="protein sequence ID" value="MBB3022439.1"/>
    <property type="molecule type" value="Genomic_DNA"/>
</dbReference>
<reference evidence="8 9" key="1">
    <citation type="submission" date="2020-08" db="EMBL/GenBank/DDBJ databases">
        <title>Sequencing the genomes of 1000 actinobacteria strains.</title>
        <authorList>
            <person name="Klenk H.-P."/>
        </authorList>
    </citation>
    <scope>NUCLEOTIDE SEQUENCE [LARGE SCALE GENOMIC DNA]</scope>
    <source>
        <strain evidence="8 9">DSM 23040</strain>
    </source>
</reference>
<dbReference type="GO" id="GO:0004479">
    <property type="term" value="F:methionyl-tRNA formyltransferase activity"/>
    <property type="evidence" value="ECO:0007669"/>
    <property type="project" value="UniProtKB-UniRule"/>
</dbReference>
<comment type="caution">
    <text evidence="8">The sequence shown here is derived from an EMBL/GenBank/DDBJ whole genome shotgun (WGS) entry which is preliminary data.</text>
</comment>
<dbReference type="HAMAP" id="MF_00182">
    <property type="entry name" value="Formyl_trans"/>
    <property type="match status" value="1"/>
</dbReference>
<feature type="domain" description="Formyl transferase N-terminal" evidence="6">
    <location>
        <begin position="2"/>
        <end position="177"/>
    </location>
</feature>
<name>A0A839QUA8_9MICO</name>
<dbReference type="InterPro" id="IPR005793">
    <property type="entry name" value="Formyl_trans_C"/>
</dbReference>
<organism evidence="8 9">
    <name type="scientific">Helcobacillus massiliensis</name>
    <dbReference type="NCBI Taxonomy" id="521392"/>
    <lineage>
        <taxon>Bacteria</taxon>
        <taxon>Bacillati</taxon>
        <taxon>Actinomycetota</taxon>
        <taxon>Actinomycetes</taxon>
        <taxon>Micrococcales</taxon>
        <taxon>Dermabacteraceae</taxon>
        <taxon>Helcobacillus</taxon>
    </lineage>
</organism>
<comment type="similarity">
    <text evidence="1 5">Belongs to the Fmt family.</text>
</comment>
<evidence type="ECO:0000256" key="4">
    <source>
        <dbReference type="ARBA" id="ARBA00022917"/>
    </source>
</evidence>
<evidence type="ECO:0000256" key="5">
    <source>
        <dbReference type="HAMAP-Rule" id="MF_00182"/>
    </source>
</evidence>
<dbReference type="PANTHER" id="PTHR11138:SF5">
    <property type="entry name" value="METHIONYL-TRNA FORMYLTRANSFERASE, MITOCHONDRIAL"/>
    <property type="match status" value="1"/>
</dbReference>
<protein>
    <recommendedName>
        <fullName evidence="2 5">Methionyl-tRNA formyltransferase</fullName>
        <ecNumber evidence="2 5">2.1.2.9</ecNumber>
    </recommendedName>
</protein>
<feature type="domain" description="Formyl transferase C-terminal" evidence="7">
    <location>
        <begin position="201"/>
        <end position="299"/>
    </location>
</feature>
<dbReference type="Pfam" id="PF02911">
    <property type="entry name" value="Formyl_trans_C"/>
    <property type="match status" value="1"/>
</dbReference>
<evidence type="ECO:0000259" key="6">
    <source>
        <dbReference type="Pfam" id="PF00551"/>
    </source>
</evidence>
<evidence type="ECO:0000313" key="9">
    <source>
        <dbReference type="Proteomes" id="UP000568050"/>
    </source>
</evidence>
<dbReference type="RefSeq" id="WP_183374488.1">
    <property type="nucleotide sequence ID" value="NZ_CBCSFZ010000032.1"/>
</dbReference>
<comment type="function">
    <text evidence="5">Attaches a formyl group to the free amino group of methionyl-tRNA(fMet). The formyl group appears to play a dual role in the initiator identity of N-formylmethionyl-tRNA by promoting its recognition by IF2 and preventing the misappropriation of this tRNA by the elongation apparatus.</text>
</comment>
<gene>
    <name evidence="5" type="primary">fmt</name>
    <name evidence="8" type="ORF">FHX50_000687</name>
</gene>
<dbReference type="InterPro" id="IPR041711">
    <property type="entry name" value="Met-tRNA-FMT_N"/>
</dbReference>
<dbReference type="CDD" id="cd08646">
    <property type="entry name" value="FMT_core_Met-tRNA-FMT_N"/>
    <property type="match status" value="1"/>
</dbReference>
<dbReference type="AlphaFoldDB" id="A0A839QUA8"/>
<sequence>MRLLFAGTPDVAVPSLQALIDSPHEVVAVLTQPDAPTGRGRRLRPSAVAQAAKEAGIPVLKPERIADAADDLRALEIDAAVVVAYGQLLRREVLEIPRHGWFNLHFSLLPAYRGAAPVQRAVQDGLTTTGLSIFRLDEGLDTGDVALTAECSIAPDETAGDLLDRIAVDGGAALVRVMDEIAAGHLTLTPQAADGVSHAAKLTAEDQAIDFTADAAAVSARIRAVAPKPGAFAYLGGQRHKLLGVGTDIAPDGMRLEPGGIGATKRAVFVGTGTGPIHLTRIGPPGKQAMNAADWARGARLDDASRLTTTPEASGEQA</sequence>
<dbReference type="SUPFAM" id="SSF53328">
    <property type="entry name" value="Formyltransferase"/>
    <property type="match status" value="1"/>
</dbReference>
<dbReference type="Proteomes" id="UP000568050">
    <property type="component" value="Unassembled WGS sequence"/>
</dbReference>
<dbReference type="GO" id="GO:0005829">
    <property type="term" value="C:cytosol"/>
    <property type="evidence" value="ECO:0007669"/>
    <property type="project" value="TreeGrafter"/>
</dbReference>
<dbReference type="EC" id="2.1.2.9" evidence="2 5"/>
<dbReference type="CDD" id="cd08704">
    <property type="entry name" value="Met_tRNA_FMT_C"/>
    <property type="match status" value="1"/>
</dbReference>